<organism evidence="1 2">
    <name type="scientific">Desmophyllum pertusum</name>
    <dbReference type="NCBI Taxonomy" id="174260"/>
    <lineage>
        <taxon>Eukaryota</taxon>
        <taxon>Metazoa</taxon>
        <taxon>Cnidaria</taxon>
        <taxon>Anthozoa</taxon>
        <taxon>Hexacorallia</taxon>
        <taxon>Scleractinia</taxon>
        <taxon>Caryophylliina</taxon>
        <taxon>Caryophylliidae</taxon>
        <taxon>Desmophyllum</taxon>
    </lineage>
</organism>
<accession>A0A9W9YJW1</accession>
<dbReference type="EMBL" id="MU827333">
    <property type="protein sequence ID" value="KAJ7354789.1"/>
    <property type="molecule type" value="Genomic_DNA"/>
</dbReference>
<name>A0A9W9YJW1_9CNID</name>
<evidence type="ECO:0000313" key="1">
    <source>
        <dbReference type="EMBL" id="KAJ7354789.1"/>
    </source>
</evidence>
<protein>
    <submittedName>
        <fullName evidence="1">Uncharacterized protein</fullName>
    </submittedName>
</protein>
<gene>
    <name evidence="1" type="ORF">OS493_030207</name>
</gene>
<dbReference type="OrthoDB" id="2417322at2759"/>
<comment type="caution">
    <text evidence="1">The sequence shown here is derived from an EMBL/GenBank/DDBJ whole genome shotgun (WGS) entry which is preliminary data.</text>
</comment>
<sequence>MGASYVEICQKILESQFEKEVQGVSAGNFKIMAEKAGLCNICTELGAENVILLDQPT</sequence>
<dbReference type="Proteomes" id="UP001163046">
    <property type="component" value="Unassembled WGS sequence"/>
</dbReference>
<dbReference type="AlphaFoldDB" id="A0A9W9YJW1"/>
<keyword evidence="2" id="KW-1185">Reference proteome</keyword>
<reference evidence="1" key="1">
    <citation type="submission" date="2023-01" db="EMBL/GenBank/DDBJ databases">
        <title>Genome assembly of the deep-sea coral Lophelia pertusa.</title>
        <authorList>
            <person name="Herrera S."/>
            <person name="Cordes E."/>
        </authorList>
    </citation>
    <scope>NUCLEOTIDE SEQUENCE</scope>
    <source>
        <strain evidence="1">USNM1676648</strain>
        <tissue evidence="1">Polyp</tissue>
    </source>
</reference>
<proteinExistence type="predicted"/>
<evidence type="ECO:0000313" key="2">
    <source>
        <dbReference type="Proteomes" id="UP001163046"/>
    </source>
</evidence>